<evidence type="ECO:0000256" key="1">
    <source>
        <dbReference type="ARBA" id="ARBA00004571"/>
    </source>
</evidence>
<evidence type="ECO:0000256" key="12">
    <source>
        <dbReference type="ARBA" id="ARBA00023139"/>
    </source>
</evidence>
<evidence type="ECO:0000259" key="16">
    <source>
        <dbReference type="Pfam" id="PF22461"/>
    </source>
</evidence>
<dbReference type="InterPro" id="IPR003715">
    <property type="entry name" value="Poly_export_N"/>
</dbReference>
<keyword evidence="3" id="KW-0813">Transport</keyword>
<keyword evidence="8" id="KW-0625">Polysaccharide transport</keyword>
<keyword evidence="10" id="KW-0626">Porin</keyword>
<dbReference type="InterPro" id="IPR049712">
    <property type="entry name" value="Poly_export"/>
</dbReference>
<keyword evidence="12" id="KW-0564">Palmitate</keyword>
<dbReference type="PANTHER" id="PTHR33619">
    <property type="entry name" value="POLYSACCHARIDE EXPORT PROTEIN GFCE-RELATED"/>
    <property type="match status" value="1"/>
</dbReference>
<dbReference type="GO" id="GO:0015288">
    <property type="term" value="F:porin activity"/>
    <property type="evidence" value="ECO:0007669"/>
    <property type="project" value="UniProtKB-KW"/>
</dbReference>
<dbReference type="GO" id="GO:0046930">
    <property type="term" value="C:pore complex"/>
    <property type="evidence" value="ECO:0007669"/>
    <property type="project" value="UniProtKB-KW"/>
</dbReference>
<evidence type="ECO:0000256" key="3">
    <source>
        <dbReference type="ARBA" id="ARBA00022448"/>
    </source>
</evidence>
<dbReference type="KEGG" id="cmaq:H0S70_13290"/>
<name>A0A7H1DWC2_9FLAO</name>
<keyword evidence="5" id="KW-0762">Sugar transport</keyword>
<dbReference type="Pfam" id="PF02563">
    <property type="entry name" value="Poly_export"/>
    <property type="match status" value="1"/>
</dbReference>
<evidence type="ECO:0000256" key="6">
    <source>
        <dbReference type="ARBA" id="ARBA00022692"/>
    </source>
</evidence>
<proteinExistence type="inferred from homology"/>
<dbReference type="Gene3D" id="3.10.560.10">
    <property type="entry name" value="Outer membrane lipoprotein wza domain like"/>
    <property type="match status" value="1"/>
</dbReference>
<feature type="domain" description="SLBB" evidence="16">
    <location>
        <begin position="149"/>
        <end position="229"/>
    </location>
</feature>
<keyword evidence="11" id="KW-0472">Membrane</keyword>
<keyword evidence="13" id="KW-0998">Cell outer membrane</keyword>
<dbReference type="GO" id="GO:0009279">
    <property type="term" value="C:cell outer membrane"/>
    <property type="evidence" value="ECO:0007669"/>
    <property type="project" value="UniProtKB-SubCell"/>
</dbReference>
<comment type="subcellular location">
    <subcellularLocation>
        <location evidence="1">Cell outer membrane</location>
        <topology evidence="1">Multi-pass membrane protein</topology>
    </subcellularLocation>
</comment>
<evidence type="ECO:0000256" key="2">
    <source>
        <dbReference type="ARBA" id="ARBA00009450"/>
    </source>
</evidence>
<dbReference type="GO" id="GO:0015159">
    <property type="term" value="F:polysaccharide transmembrane transporter activity"/>
    <property type="evidence" value="ECO:0007669"/>
    <property type="project" value="InterPro"/>
</dbReference>
<dbReference type="Pfam" id="PF22461">
    <property type="entry name" value="SLBB_2"/>
    <property type="match status" value="1"/>
</dbReference>
<dbReference type="PROSITE" id="PS51257">
    <property type="entry name" value="PROKAR_LIPOPROTEIN"/>
    <property type="match status" value="1"/>
</dbReference>
<dbReference type="AlphaFoldDB" id="A0A7H1DWC2"/>
<feature type="domain" description="Polysaccharide export protein N-terminal" evidence="15">
    <location>
        <begin position="44"/>
        <end position="144"/>
    </location>
</feature>
<evidence type="ECO:0000256" key="8">
    <source>
        <dbReference type="ARBA" id="ARBA00023047"/>
    </source>
</evidence>
<keyword evidence="4" id="KW-1134">Transmembrane beta strand</keyword>
<evidence type="ECO:0000313" key="17">
    <source>
        <dbReference type="EMBL" id="QNS41280.1"/>
    </source>
</evidence>
<dbReference type="InterPro" id="IPR054765">
    <property type="entry name" value="SLBB_dom"/>
</dbReference>
<gene>
    <name evidence="17" type="ORF">H0S70_13290</name>
</gene>
<keyword evidence="18" id="KW-1185">Reference proteome</keyword>
<evidence type="ECO:0000256" key="14">
    <source>
        <dbReference type="ARBA" id="ARBA00023288"/>
    </source>
</evidence>
<evidence type="ECO:0000256" key="5">
    <source>
        <dbReference type="ARBA" id="ARBA00022597"/>
    </source>
</evidence>
<dbReference type="GO" id="GO:0006811">
    <property type="term" value="P:monoatomic ion transport"/>
    <property type="evidence" value="ECO:0007669"/>
    <property type="project" value="UniProtKB-KW"/>
</dbReference>
<accession>A0A7H1DWC2</accession>
<evidence type="ECO:0000256" key="4">
    <source>
        <dbReference type="ARBA" id="ARBA00022452"/>
    </source>
</evidence>
<comment type="similarity">
    <text evidence="2">Belongs to the BexD/CtrA/VexA family.</text>
</comment>
<evidence type="ECO:0000313" key="18">
    <source>
        <dbReference type="Proteomes" id="UP000516438"/>
    </source>
</evidence>
<evidence type="ECO:0000256" key="9">
    <source>
        <dbReference type="ARBA" id="ARBA00023065"/>
    </source>
</evidence>
<dbReference type="Proteomes" id="UP000516438">
    <property type="component" value="Chromosome"/>
</dbReference>
<keyword evidence="6" id="KW-0812">Transmembrane</keyword>
<sequence>MKKYAAVFHILLFSILVISCKPKKNLVYMSNNNFENEVSQAKYSGLHIQEGDRLQILVSAFDEIAVRPFNVNTMPRTSTAGSGTASSNMSSSNGSEYVVTSDGTIIFPVLGPVYCKGMTKQQLKEDLESRLKRYLTDPMVTITLTNFNIFVLGEVKGPGQKTSPTEKINVFQAIALAGDLTYDANRTNVKLIRTSEATGKDEIVSLDLSEASIVSSPYYYLQQNDILYVEPDRNKQVAVNTDSATDKWIKYGGVALGLITLIISLTNK</sequence>
<dbReference type="RefSeq" id="WP_188321127.1">
    <property type="nucleotide sequence ID" value="NZ_CP060203.1"/>
</dbReference>
<keyword evidence="14" id="KW-0449">Lipoprotein</keyword>
<evidence type="ECO:0000256" key="7">
    <source>
        <dbReference type="ARBA" id="ARBA00022729"/>
    </source>
</evidence>
<keyword evidence="7" id="KW-0732">Signal</keyword>
<evidence type="ECO:0000259" key="15">
    <source>
        <dbReference type="Pfam" id="PF02563"/>
    </source>
</evidence>
<protein>
    <submittedName>
        <fullName evidence="17">Polysaccharide biosynthesis/export family protein</fullName>
    </submittedName>
</protein>
<evidence type="ECO:0000256" key="10">
    <source>
        <dbReference type="ARBA" id="ARBA00023114"/>
    </source>
</evidence>
<reference evidence="17 18" key="1">
    <citation type="submission" date="2020-07" db="EMBL/GenBank/DDBJ databases">
        <title>Complete genome and description of Chryseobacterium manosquense strain Marseille-Q2069 sp. nov.</title>
        <authorList>
            <person name="Boxberger M."/>
        </authorList>
    </citation>
    <scope>NUCLEOTIDE SEQUENCE [LARGE SCALE GENOMIC DNA]</scope>
    <source>
        <strain evidence="17 18">Marseille-Q2069</strain>
    </source>
</reference>
<dbReference type="PANTHER" id="PTHR33619:SF3">
    <property type="entry name" value="POLYSACCHARIDE EXPORT PROTEIN GFCE-RELATED"/>
    <property type="match status" value="1"/>
</dbReference>
<evidence type="ECO:0000256" key="13">
    <source>
        <dbReference type="ARBA" id="ARBA00023237"/>
    </source>
</evidence>
<organism evidence="17 18">
    <name type="scientific">Chryseobacterium manosquense</name>
    <dbReference type="NCBI Taxonomy" id="2754694"/>
    <lineage>
        <taxon>Bacteria</taxon>
        <taxon>Pseudomonadati</taxon>
        <taxon>Bacteroidota</taxon>
        <taxon>Flavobacteriia</taxon>
        <taxon>Flavobacteriales</taxon>
        <taxon>Weeksellaceae</taxon>
        <taxon>Chryseobacterium group</taxon>
        <taxon>Chryseobacterium</taxon>
    </lineage>
</organism>
<keyword evidence="9" id="KW-0406">Ion transport</keyword>
<evidence type="ECO:0000256" key="11">
    <source>
        <dbReference type="ARBA" id="ARBA00023136"/>
    </source>
</evidence>
<dbReference type="EMBL" id="CP060203">
    <property type="protein sequence ID" value="QNS41280.1"/>
    <property type="molecule type" value="Genomic_DNA"/>
</dbReference>